<dbReference type="EMBL" id="MPIN01000009">
    <property type="protein sequence ID" value="OJH36772.1"/>
    <property type="molecule type" value="Genomic_DNA"/>
</dbReference>
<accession>A0A1L9B3D0</accession>
<dbReference type="PANTHER" id="PTHR35369">
    <property type="entry name" value="BLR3025 PROTEIN-RELATED"/>
    <property type="match status" value="1"/>
</dbReference>
<dbReference type="OrthoDB" id="9788640at2"/>
<keyword evidence="5" id="KW-1185">Reference proteome</keyword>
<name>A0A1L9B3D0_9BACT</name>
<reference evidence="4 5" key="2">
    <citation type="submission" date="2016-12" db="EMBL/GenBank/DDBJ databases">
        <title>Draft Genome Sequence of Cystobacter ferrugineus Strain Cbfe23.</title>
        <authorList>
            <person name="Akbar S."/>
            <person name="Dowd S.E."/>
            <person name="Stevens D.C."/>
        </authorList>
    </citation>
    <scope>NUCLEOTIDE SEQUENCE [LARGE SCALE GENOMIC DNA]</scope>
    <source>
        <strain evidence="4 5">Cbfe23</strain>
    </source>
</reference>
<evidence type="ECO:0000256" key="1">
    <source>
        <dbReference type="ARBA" id="ARBA00010945"/>
    </source>
</evidence>
<sequence length="503" mass="54755">MRLAYLHFPRFAVQRKVIELPELTGKPFVLVEEVRGQQRVVCASTSALKAGVRPGTTLTAATALEPSLRHFAWRPEEERRALVALGEMLMGLAPGFQLSAPDGMWLDAGAANLVKGEEGLCAKVLAQCAELGWRGRVVVASEKFTARALARHGEKRFAVVPDGEEARALAPLPLSALEGPEQTAFAALGLSTLGEVGALPVGAVTARGGAAGMRAHARCRGGDETPFVPEVLEEVLEERLTLEWPAESLEPLQFALKTVLDRLCGRLGGRRRAAVRLSLTLKLDPSGQAVVPLTLARPTAQSKMLLDLTRHRLGDVRLEGPVAGLILRVEEDCEDRGQQLSLGDAPEGDAALEVVLSRLATALGEESLFMAALEDSHRPEAGYSPRAFRPPTVSRGLEGELLQAVEAPEAVPEVLRERPSRMLSSPTPIDVEMSPEGELLAARVGGKRRRVVALMGPERLSGDWWDERPYSRDYYRVHFEGLGQAWVFRDARDSRFYLQGLFD</sequence>
<gene>
    <name evidence="4" type="ORF">BON30_30155</name>
</gene>
<dbReference type="Pfam" id="PF00817">
    <property type="entry name" value="IMS"/>
    <property type="match status" value="1"/>
</dbReference>
<evidence type="ECO:0000259" key="3">
    <source>
        <dbReference type="Pfam" id="PF00817"/>
    </source>
</evidence>
<comment type="caution">
    <text evidence="4">The sequence shown here is derived from an EMBL/GenBank/DDBJ whole genome shotgun (WGS) entry which is preliminary data.</text>
</comment>
<dbReference type="GO" id="GO:0016740">
    <property type="term" value="F:transferase activity"/>
    <property type="evidence" value="ECO:0007669"/>
    <property type="project" value="UniProtKB-KW"/>
</dbReference>
<dbReference type="RefSeq" id="WP_071901928.1">
    <property type="nucleotide sequence ID" value="NZ_MPIN01000009.1"/>
</dbReference>
<evidence type="ECO:0000313" key="5">
    <source>
        <dbReference type="Proteomes" id="UP000182229"/>
    </source>
</evidence>
<dbReference type="Proteomes" id="UP000182229">
    <property type="component" value="Unassembled WGS sequence"/>
</dbReference>
<feature type="domain" description="UmuC" evidence="3">
    <location>
        <begin position="8"/>
        <end position="148"/>
    </location>
</feature>
<dbReference type="Gene3D" id="3.30.70.270">
    <property type="match status" value="1"/>
</dbReference>
<dbReference type="STRING" id="83449.BON30_30155"/>
<dbReference type="Gene3D" id="3.40.1170.60">
    <property type="match status" value="1"/>
</dbReference>
<comment type="similarity">
    <text evidence="1">Belongs to the DNA polymerase type-Y family.</text>
</comment>
<protein>
    <submittedName>
        <fullName evidence="4">Nucleotidyltransferase</fullName>
    </submittedName>
</protein>
<evidence type="ECO:0000313" key="4">
    <source>
        <dbReference type="EMBL" id="OJH36772.1"/>
    </source>
</evidence>
<keyword evidence="2" id="KW-0227">DNA damage</keyword>
<dbReference type="SUPFAM" id="SSF56672">
    <property type="entry name" value="DNA/RNA polymerases"/>
    <property type="match status" value="1"/>
</dbReference>
<keyword evidence="4" id="KW-0808">Transferase</keyword>
<dbReference type="AlphaFoldDB" id="A0A1L9B3D0"/>
<dbReference type="InterPro" id="IPR050356">
    <property type="entry name" value="SulA_CellDiv_inhibitor"/>
</dbReference>
<reference evidence="5" key="1">
    <citation type="submission" date="2016-11" db="EMBL/GenBank/DDBJ databases">
        <authorList>
            <person name="Shukria A."/>
            <person name="Stevens D.C."/>
        </authorList>
    </citation>
    <scope>NUCLEOTIDE SEQUENCE [LARGE SCALE GENOMIC DNA]</scope>
    <source>
        <strain evidence="5">Cbfe23</strain>
    </source>
</reference>
<dbReference type="InterPro" id="IPR001126">
    <property type="entry name" value="UmuC"/>
</dbReference>
<dbReference type="PANTHER" id="PTHR35369:SF2">
    <property type="entry name" value="BLR3025 PROTEIN"/>
    <property type="match status" value="1"/>
</dbReference>
<evidence type="ECO:0000256" key="2">
    <source>
        <dbReference type="ARBA" id="ARBA00022763"/>
    </source>
</evidence>
<dbReference type="InterPro" id="IPR043128">
    <property type="entry name" value="Rev_trsase/Diguanyl_cyclase"/>
</dbReference>
<dbReference type="InterPro" id="IPR043502">
    <property type="entry name" value="DNA/RNA_pol_sf"/>
</dbReference>
<dbReference type="GO" id="GO:0006281">
    <property type="term" value="P:DNA repair"/>
    <property type="evidence" value="ECO:0007669"/>
    <property type="project" value="InterPro"/>
</dbReference>
<proteinExistence type="inferred from homology"/>
<organism evidence="4 5">
    <name type="scientific">Cystobacter ferrugineus</name>
    <dbReference type="NCBI Taxonomy" id="83449"/>
    <lineage>
        <taxon>Bacteria</taxon>
        <taxon>Pseudomonadati</taxon>
        <taxon>Myxococcota</taxon>
        <taxon>Myxococcia</taxon>
        <taxon>Myxococcales</taxon>
        <taxon>Cystobacterineae</taxon>
        <taxon>Archangiaceae</taxon>
        <taxon>Cystobacter</taxon>
    </lineage>
</organism>
<dbReference type="CDD" id="cd03468">
    <property type="entry name" value="PolY_like"/>
    <property type="match status" value="1"/>
</dbReference>